<proteinExistence type="predicted"/>
<organism evidence="1 2">
    <name type="scientific">Clostridium drakei</name>
    <dbReference type="NCBI Taxonomy" id="332101"/>
    <lineage>
        <taxon>Bacteria</taxon>
        <taxon>Bacillati</taxon>
        <taxon>Bacillota</taxon>
        <taxon>Clostridia</taxon>
        <taxon>Eubacteriales</taxon>
        <taxon>Clostridiaceae</taxon>
        <taxon>Clostridium</taxon>
    </lineage>
</organism>
<dbReference type="AlphaFoldDB" id="A0A2U8DVD4"/>
<keyword evidence="2" id="KW-1185">Reference proteome</keyword>
<dbReference type="KEGG" id="cdrk:B9W14_20395"/>
<evidence type="ECO:0000313" key="2">
    <source>
        <dbReference type="Proteomes" id="UP000244910"/>
    </source>
</evidence>
<dbReference type="OrthoDB" id="2084884at2"/>
<gene>
    <name evidence="1" type="ORF">B9W14_20395</name>
</gene>
<reference evidence="2" key="1">
    <citation type="submission" date="2017-04" db="EMBL/GenBank/DDBJ databases">
        <authorList>
            <person name="Song Y."/>
            <person name="Cho B.-K."/>
        </authorList>
    </citation>
    <scope>NUCLEOTIDE SEQUENCE [LARGE SCALE GENOMIC DNA]</scope>
    <source>
        <strain evidence="2">SL1</strain>
    </source>
</reference>
<dbReference type="EMBL" id="CP020953">
    <property type="protein sequence ID" value="AWI06756.1"/>
    <property type="molecule type" value="Genomic_DNA"/>
</dbReference>
<evidence type="ECO:0000313" key="1">
    <source>
        <dbReference type="EMBL" id="AWI06756.1"/>
    </source>
</evidence>
<dbReference type="Proteomes" id="UP000244910">
    <property type="component" value="Chromosome"/>
</dbReference>
<accession>A0A2U8DVD4</accession>
<name>A0A2U8DVD4_9CLOT</name>
<dbReference type="RefSeq" id="WP_032077315.1">
    <property type="nucleotide sequence ID" value="NZ_CP020953.1"/>
</dbReference>
<sequence>MNFTVVFKSDESQIYTYGLVFVPTVCWIDGDCKDNILFNSRDIDYKFGYVKELIKAVNERNKNNGAFWLL</sequence>
<protein>
    <submittedName>
        <fullName evidence="1">Uncharacterized protein</fullName>
    </submittedName>
</protein>